<feature type="compositionally biased region" description="Gly residues" evidence="1">
    <location>
        <begin position="1005"/>
        <end position="1016"/>
    </location>
</feature>
<feature type="region of interest" description="Disordered" evidence="1">
    <location>
        <begin position="955"/>
        <end position="1037"/>
    </location>
</feature>
<dbReference type="Pfam" id="PF03133">
    <property type="entry name" value="TTL"/>
    <property type="match status" value="1"/>
</dbReference>
<feature type="region of interest" description="Disordered" evidence="1">
    <location>
        <begin position="1"/>
        <end position="136"/>
    </location>
</feature>
<dbReference type="SUPFAM" id="SSF56059">
    <property type="entry name" value="Glutathione synthetase ATP-binding domain-like"/>
    <property type="match status" value="1"/>
</dbReference>
<feature type="compositionally biased region" description="Polar residues" evidence="1">
    <location>
        <begin position="864"/>
        <end position="876"/>
    </location>
</feature>
<keyword evidence="3" id="KW-1185">Reference proteome</keyword>
<feature type="compositionally biased region" description="Low complexity" evidence="1">
    <location>
        <begin position="1061"/>
        <end position="1074"/>
    </location>
</feature>
<reference evidence="2" key="1">
    <citation type="submission" date="2019-06" db="EMBL/GenBank/DDBJ databases">
        <authorList>
            <person name="Zheng W."/>
        </authorList>
    </citation>
    <scope>NUCLEOTIDE SEQUENCE</scope>
    <source>
        <strain evidence="2">QDHG01</strain>
    </source>
</reference>
<feature type="compositionally biased region" description="Polar residues" evidence="1">
    <location>
        <begin position="1099"/>
        <end position="1117"/>
    </location>
</feature>
<feature type="compositionally biased region" description="Polar residues" evidence="1">
    <location>
        <begin position="41"/>
        <end position="58"/>
    </location>
</feature>
<feature type="region of interest" description="Disordered" evidence="1">
    <location>
        <begin position="1452"/>
        <end position="1473"/>
    </location>
</feature>
<dbReference type="InterPro" id="IPR013815">
    <property type="entry name" value="ATP_grasp_subdomain_1"/>
</dbReference>
<sequence>MQQSTPEAHNNLYPTNSSPTAALSGGPLSSPLMSGSGGPNTFGQAAASNNVSSPTSAVKSIPSKQKHYDQSLILQAQPHKLQPRKQPASPPPNGPPQDLDEKIPHLSSQINKKNTLKEGGGASQRRESNGFSGNKIANSVNSQQLIQAITTNVQSNQQQQQISSRDNKAGAGAGPHQIQQHSILSANGLLSLASKIDAAKISVNPSNHGIIVSLNGQGSSATNAQNATNASLKQTLTSINVKTTDGKNKPPKQHPILRKPGVFISNISSNEGLISAGRPGDPFNVLNAPSGSVQLTANLPNGKFGAIANSSSGFQRGQGYNKEDSRFQIQPQFTSVPTTAGQQNGIDHLENSIDSVRGLNSYQVNFNENTQRQNVFLSNKINQLAKATYNQNIIPAKPLPGQGMINNDPTKNEYTYNYIFPSQQYAPMGYQQFKNKQNIKQYSSVNRAGNNESPTKLFSSSVNNKHTGAGFTHPQGGHLFSYNEIREHKKNLASSLKKQTTKYLSDQQQNNYLVPDVNFLGNAQYSSPQPNHTMNFNGQNIQGGPAGGVWTDNSGQDDQLANNAVGNKFFVQSGLVIQNFVFNVPPEPPLKGKKNGSVPKQNPHQQHQQYLEQVQLQQQQQQQLQLFHLQKQFQQQFTPEQQQQIYRNQLLQQQLAANSQFIELGIERGQGMNQPSYQYANGSPSAMMTGQPAYLGNGYPNQLMPLSQVQAAQMAGPRLDQRNSLAQKGLRKHNFMTEEMMTYGGQDNRGETVLRMFMDNQHRDKIKQIYAQTGKILEDTLTGAPMNSQQQLFRGMPYPQHLHDMYYQNMGQPQQLHYPGMIIDDENTIQYIQDMPFIVGANHPSLNQKQGTVSTSFDKRRRGSATNSKQQNGPNLYQSNDILEEAYQNQMSWYQQLNPLEIGISPLNSRGNQMKKRAMQSFGHQRTNFKKDYQEAMTEQNLTLEDNGGDEIDGITGGDFERENAGDTYGSIKKESRHPSAMRKQYCSSQKQGERLMKRNASQNHGGGQTANGGGLNSQTQRPRIQENDQRDEDGKIRNIAGGYRRIQQVVKNGFSQSANTSKVGSSTSTTTGSLQRNLMNPSKSKNELGFSQGGIVGPSQSQSSTNIYPTQKSTVGAQIKDVIQERDREAEDAEGYDKDENGNPLEKAELAPMLAPAIQPVYRPPKRLVNPYDEFLKEQERILQARKEAKEKYSKISATQNQMKKAQPLKFIIMEGNNHFIIQRIMNLRMGTAEAIIWEETTAYDSLYNFKWKPFSNGIKYDQISTYGVKQLVNHIEGHESLSTKDQLFINMRAYCEKTSPHINVFDLLPLTFILDFKSENVFEQYETFKNIHKLLETNIALDCQEINKKLFNFQLATERKASNAIKNHYKLLQSAHDHKNIWLLKPTGLNRGRGIHIFTNLDELKQILIENYDITFFGFSSAQIIKGTSGNSQQPRVSLASEPQCAPSLAGAADENTEGQTNPSMAQDSSKKEQQVGAKLRSFSFVIQKYIEKPVLFKKRKFDIRVWVLLSFDLKCYLFRECYVRTSSDDYDLGQENLDKIYVHLTNNAIQKFSDNYGKFEDGNQISLQELSEHLASSGQAQGMTGGQVKDHLNKSMRDLIIHSLKAIKGKLKHRKFTFELVGYDFIVDEDLQSYMIEVNTNPCIEESSNLLKVLIPRMLDDMFKLTLDNVFNVNQNNSNINNNTNNINVNAGSQFKVNGYEDSVNMWEHIYSFT</sequence>
<proteinExistence type="predicted"/>
<dbReference type="OrthoDB" id="202825at2759"/>
<organism evidence="2 3">
    <name type="scientific">Halteria grandinella</name>
    <dbReference type="NCBI Taxonomy" id="5974"/>
    <lineage>
        <taxon>Eukaryota</taxon>
        <taxon>Sar</taxon>
        <taxon>Alveolata</taxon>
        <taxon>Ciliophora</taxon>
        <taxon>Intramacronucleata</taxon>
        <taxon>Spirotrichea</taxon>
        <taxon>Stichotrichia</taxon>
        <taxon>Sporadotrichida</taxon>
        <taxon>Halteriidae</taxon>
        <taxon>Halteria</taxon>
    </lineage>
</organism>
<evidence type="ECO:0000256" key="1">
    <source>
        <dbReference type="SAM" id="MobiDB-lite"/>
    </source>
</evidence>
<evidence type="ECO:0000313" key="3">
    <source>
        <dbReference type="Proteomes" id="UP000785679"/>
    </source>
</evidence>
<dbReference type="EMBL" id="RRYP01000393">
    <property type="protein sequence ID" value="TNV87505.1"/>
    <property type="molecule type" value="Genomic_DNA"/>
</dbReference>
<feature type="compositionally biased region" description="Polar residues" evidence="1">
    <location>
        <begin position="844"/>
        <end position="856"/>
    </location>
</feature>
<feature type="compositionally biased region" description="Polar residues" evidence="1">
    <location>
        <begin position="1460"/>
        <end position="1470"/>
    </location>
</feature>
<dbReference type="PROSITE" id="PS51221">
    <property type="entry name" value="TTL"/>
    <property type="match status" value="1"/>
</dbReference>
<gene>
    <name evidence="2" type="ORF">FGO68_gene13422</name>
</gene>
<evidence type="ECO:0000313" key="2">
    <source>
        <dbReference type="EMBL" id="TNV87505.1"/>
    </source>
</evidence>
<feature type="region of interest" description="Disordered" evidence="1">
    <location>
        <begin position="156"/>
        <end position="175"/>
    </location>
</feature>
<dbReference type="PANTHER" id="PTHR46069:SF1">
    <property type="entry name" value="CHROMOSOME UNDETERMINED SCAFFOLD_125, WHOLE GENOME SHOTGUN SEQUENCE"/>
    <property type="match status" value="1"/>
</dbReference>
<evidence type="ECO:0008006" key="4">
    <source>
        <dbReference type="Google" id="ProtNLM"/>
    </source>
</evidence>
<dbReference type="GO" id="GO:0005524">
    <property type="term" value="F:ATP binding"/>
    <property type="evidence" value="ECO:0007669"/>
    <property type="project" value="InterPro"/>
</dbReference>
<dbReference type="Proteomes" id="UP000785679">
    <property type="component" value="Unassembled WGS sequence"/>
</dbReference>
<dbReference type="InterPro" id="IPR004344">
    <property type="entry name" value="TTL/TTLL_fam"/>
</dbReference>
<dbReference type="PANTHER" id="PTHR46069">
    <property type="entry name" value="TUBULIN TYROSINE LIGASE"/>
    <property type="match status" value="1"/>
</dbReference>
<dbReference type="Gene3D" id="3.30.470.20">
    <property type="entry name" value="ATP-grasp fold, B domain"/>
    <property type="match status" value="1"/>
</dbReference>
<accession>A0A8J8P812</accession>
<feature type="compositionally biased region" description="Low complexity" evidence="1">
    <location>
        <begin position="23"/>
        <end position="34"/>
    </location>
</feature>
<name>A0A8J8P812_HALGN</name>
<feature type="compositionally biased region" description="Basic and acidic residues" evidence="1">
    <location>
        <begin position="1024"/>
        <end position="1037"/>
    </location>
</feature>
<feature type="compositionally biased region" description="Polar residues" evidence="1">
    <location>
        <begin position="1075"/>
        <end position="1084"/>
    </location>
</feature>
<feature type="compositionally biased region" description="Polar residues" evidence="1">
    <location>
        <begin position="1"/>
        <end position="21"/>
    </location>
</feature>
<protein>
    <recommendedName>
        <fullName evidence="4">Tubulin-tyrosine ligase family protein</fullName>
    </recommendedName>
</protein>
<feature type="region of interest" description="Disordered" evidence="1">
    <location>
        <begin position="843"/>
        <end position="876"/>
    </location>
</feature>
<dbReference type="Gene3D" id="3.30.1490.20">
    <property type="entry name" value="ATP-grasp fold, A domain"/>
    <property type="match status" value="1"/>
</dbReference>
<feature type="region of interest" description="Disordered" evidence="1">
    <location>
        <begin position="587"/>
        <end position="608"/>
    </location>
</feature>
<feature type="region of interest" description="Disordered" evidence="1">
    <location>
        <begin position="1054"/>
        <end position="1119"/>
    </location>
</feature>
<comment type="caution">
    <text evidence="2">The sequence shown here is derived from an EMBL/GenBank/DDBJ whole genome shotgun (WGS) entry which is preliminary data.</text>
</comment>